<name>A0AA38VQ36_9PEZI</name>
<comment type="caution">
    <text evidence="9">The sequence shown here is derived from an EMBL/GenBank/DDBJ whole genome shotgun (WGS) entry which is preliminary data.</text>
</comment>
<evidence type="ECO:0000256" key="3">
    <source>
        <dbReference type="ARBA" id="ARBA00022692"/>
    </source>
</evidence>
<evidence type="ECO:0000256" key="2">
    <source>
        <dbReference type="ARBA" id="ARBA00022448"/>
    </source>
</evidence>
<dbReference type="PROSITE" id="PS50850">
    <property type="entry name" value="MFS"/>
    <property type="match status" value="1"/>
</dbReference>
<dbReference type="InterPro" id="IPR036259">
    <property type="entry name" value="MFS_trans_sf"/>
</dbReference>
<feature type="transmembrane region" description="Helical" evidence="7">
    <location>
        <begin position="363"/>
        <end position="383"/>
    </location>
</feature>
<dbReference type="FunFam" id="1.20.1250.20:FF:000516">
    <property type="entry name" value="Alternative sulfate transporter"/>
    <property type="match status" value="1"/>
</dbReference>
<dbReference type="Pfam" id="PF07690">
    <property type="entry name" value="MFS_1"/>
    <property type="match status" value="1"/>
</dbReference>
<dbReference type="InterPro" id="IPR011701">
    <property type="entry name" value="MFS"/>
</dbReference>
<dbReference type="PANTHER" id="PTHR43791">
    <property type="entry name" value="PERMEASE-RELATED"/>
    <property type="match status" value="1"/>
</dbReference>
<feature type="transmembrane region" description="Helical" evidence="7">
    <location>
        <begin position="153"/>
        <end position="174"/>
    </location>
</feature>
<evidence type="ECO:0000256" key="7">
    <source>
        <dbReference type="SAM" id="Phobius"/>
    </source>
</evidence>
<dbReference type="AlphaFoldDB" id="A0AA38VQ36"/>
<dbReference type="InterPro" id="IPR020846">
    <property type="entry name" value="MFS_dom"/>
</dbReference>
<feature type="transmembrane region" description="Helical" evidence="7">
    <location>
        <begin position="332"/>
        <end position="351"/>
    </location>
</feature>
<keyword evidence="3 7" id="KW-0812">Transmembrane</keyword>
<feature type="transmembrane region" description="Helical" evidence="7">
    <location>
        <begin position="53"/>
        <end position="70"/>
    </location>
</feature>
<accession>A0AA38VQ36</accession>
<feature type="transmembrane region" description="Helical" evidence="7">
    <location>
        <begin position="121"/>
        <end position="141"/>
    </location>
</feature>
<evidence type="ECO:0000259" key="8">
    <source>
        <dbReference type="PROSITE" id="PS50850"/>
    </source>
</evidence>
<reference evidence="9" key="1">
    <citation type="submission" date="2022-07" db="EMBL/GenBank/DDBJ databases">
        <title>Fungi with potential for degradation of polypropylene.</title>
        <authorList>
            <person name="Gostincar C."/>
        </authorList>
    </citation>
    <scope>NUCLEOTIDE SEQUENCE</scope>
    <source>
        <strain evidence="9">EXF-13308</strain>
    </source>
</reference>
<organism evidence="9 10">
    <name type="scientific">Pleurostoma richardsiae</name>
    <dbReference type="NCBI Taxonomy" id="41990"/>
    <lineage>
        <taxon>Eukaryota</taxon>
        <taxon>Fungi</taxon>
        <taxon>Dikarya</taxon>
        <taxon>Ascomycota</taxon>
        <taxon>Pezizomycotina</taxon>
        <taxon>Sordariomycetes</taxon>
        <taxon>Sordariomycetidae</taxon>
        <taxon>Calosphaeriales</taxon>
        <taxon>Pleurostomataceae</taxon>
        <taxon>Pleurostoma</taxon>
    </lineage>
</organism>
<evidence type="ECO:0000313" key="9">
    <source>
        <dbReference type="EMBL" id="KAJ9139130.1"/>
    </source>
</evidence>
<feature type="transmembrane region" description="Helical" evidence="7">
    <location>
        <begin position="218"/>
        <end position="238"/>
    </location>
</feature>
<dbReference type="SUPFAM" id="SSF103473">
    <property type="entry name" value="MFS general substrate transporter"/>
    <property type="match status" value="1"/>
</dbReference>
<feature type="domain" description="Major facilitator superfamily (MFS) profile" evidence="8">
    <location>
        <begin position="57"/>
        <end position="480"/>
    </location>
</feature>
<dbReference type="GO" id="GO:0016020">
    <property type="term" value="C:membrane"/>
    <property type="evidence" value="ECO:0007669"/>
    <property type="project" value="UniProtKB-SubCell"/>
</dbReference>
<evidence type="ECO:0000256" key="4">
    <source>
        <dbReference type="ARBA" id="ARBA00022989"/>
    </source>
</evidence>
<proteinExistence type="predicted"/>
<keyword evidence="10" id="KW-1185">Reference proteome</keyword>
<feature type="transmembrane region" description="Helical" evidence="7">
    <location>
        <begin position="186"/>
        <end position="206"/>
    </location>
</feature>
<keyword evidence="2" id="KW-0813">Transport</keyword>
<dbReference type="PANTHER" id="PTHR43791:SF32">
    <property type="entry name" value="MAJOR FACILITATOR SUPERFAMILY (MFS) PROFILE DOMAIN-CONTAINING PROTEIN"/>
    <property type="match status" value="1"/>
</dbReference>
<dbReference type="Gene3D" id="1.20.1250.20">
    <property type="entry name" value="MFS general substrate transporter like domains"/>
    <property type="match status" value="2"/>
</dbReference>
<feature type="transmembrane region" description="Helical" evidence="7">
    <location>
        <begin position="422"/>
        <end position="442"/>
    </location>
</feature>
<dbReference type="GO" id="GO:0022857">
    <property type="term" value="F:transmembrane transporter activity"/>
    <property type="evidence" value="ECO:0007669"/>
    <property type="project" value="InterPro"/>
</dbReference>
<evidence type="ECO:0000256" key="1">
    <source>
        <dbReference type="ARBA" id="ARBA00004141"/>
    </source>
</evidence>
<keyword evidence="4 7" id="KW-1133">Transmembrane helix</keyword>
<feature type="region of interest" description="Disordered" evidence="6">
    <location>
        <begin position="15"/>
        <end position="39"/>
    </location>
</feature>
<evidence type="ECO:0000256" key="5">
    <source>
        <dbReference type="ARBA" id="ARBA00023136"/>
    </source>
</evidence>
<dbReference type="EMBL" id="JANBVO010000027">
    <property type="protein sequence ID" value="KAJ9139130.1"/>
    <property type="molecule type" value="Genomic_DNA"/>
</dbReference>
<keyword evidence="5 7" id="KW-0472">Membrane</keyword>
<evidence type="ECO:0000256" key="6">
    <source>
        <dbReference type="SAM" id="MobiDB-lite"/>
    </source>
</evidence>
<dbReference type="Proteomes" id="UP001174694">
    <property type="component" value="Unassembled WGS sequence"/>
</dbReference>
<feature type="transmembrane region" description="Helical" evidence="7">
    <location>
        <begin position="454"/>
        <end position="476"/>
    </location>
</feature>
<evidence type="ECO:0000313" key="10">
    <source>
        <dbReference type="Proteomes" id="UP001174694"/>
    </source>
</evidence>
<comment type="subcellular location">
    <subcellularLocation>
        <location evidence="1">Membrane</location>
        <topology evidence="1">Multi-pass membrane protein</topology>
    </subcellularLocation>
</comment>
<protein>
    <submittedName>
        <fullName evidence="9">Alternative sulfate transporter</fullName>
    </submittedName>
</protein>
<gene>
    <name evidence="9" type="ORF">NKR23_g8143</name>
</gene>
<sequence length="503" mass="55316">MEKGDSEVLREMEAMTQKDDVNTHPALERPSSNGPGATAEWTVKEGRTIRWKLDLYLMPLLIIGFFVLQLDRSNISNALTDTITEDLHITSNQVSAGNQIMSAGIVIAEIPSNLLLQRLGASVWLTTILGLWGTVALTQTWVTDIHSFYATRFLLGIFEGGYIPGAQYILALFYKEDELAIRTAVFYFGNYFSTATGSLIAAGILQMGGMHGLSGWQWLFLIEGALTLAAFVLFVLFIPSSTYRTRPIHGLFDVFTERDRTIMQARVVSHDKSKAAAKAHINWANFLEAVSDIRLWLHGILNILSLSPKGGLQLYGPSIIKSLGFSKTKANLLNSVSSYIVVVLSFLISFASDKMGLRGPWCIVAYIWSIAFGAALLGIGIHSDKWVRYAIFTLLSGGNALAQGLNDAWININARSPHKRSIGLAFVVMGSNLGGIIGPSLFQSSDSPRYVRGFIAVLVLYAASIVLTCVIMVIYWRDNREATRKQQAGEVGETPGEARHFQL</sequence>